<dbReference type="NCBIfam" id="TIGR00317">
    <property type="entry name" value="cobS"/>
    <property type="match status" value="1"/>
</dbReference>
<keyword evidence="8 19" id="KW-0169">Cobalamin biosynthesis</keyword>
<evidence type="ECO:0000256" key="7">
    <source>
        <dbReference type="ARBA" id="ARBA00022475"/>
    </source>
</evidence>
<comment type="cofactor">
    <cofactor evidence="1 19">
        <name>Mg(2+)</name>
        <dbReference type="ChEBI" id="CHEBI:18420"/>
    </cofactor>
</comment>
<dbReference type="GO" id="GO:0008818">
    <property type="term" value="F:cobalamin 5'-phosphate synthase activity"/>
    <property type="evidence" value="ECO:0007669"/>
    <property type="project" value="UniProtKB-UniRule"/>
</dbReference>
<reference evidence="20" key="1">
    <citation type="submission" date="2021-01" db="EMBL/GenBank/DDBJ databases">
        <title>Tabrizicola alba sp. nov. a motile alkaliphilic bacterium isolated from a soda lake.</title>
        <authorList>
            <person name="Szuroczki S."/>
            <person name="Abbaszade G."/>
            <person name="Schumann P."/>
            <person name="Toth E."/>
        </authorList>
    </citation>
    <scope>NUCLEOTIDE SEQUENCE</scope>
    <source>
        <strain evidence="20">DMG-N-6</strain>
    </source>
</reference>
<evidence type="ECO:0000256" key="11">
    <source>
        <dbReference type="ARBA" id="ARBA00022842"/>
    </source>
</evidence>
<comment type="function">
    <text evidence="14 19">Joins adenosylcobinamide-GDP and alpha-ribazole to generate adenosylcobalamin (Ado-cobalamin). Also synthesizes adenosylcobalamin 5'-phosphate from adenosylcobinamide-GDP and alpha-ribazole 5'-phosphate.</text>
</comment>
<accession>A0A8K0V9U3</accession>
<keyword evidence="9 19" id="KW-0808">Transferase</keyword>
<evidence type="ECO:0000256" key="9">
    <source>
        <dbReference type="ARBA" id="ARBA00022679"/>
    </source>
</evidence>
<organism evidence="20 21">
    <name type="scientific">Szabonella alba</name>
    <dbReference type="NCBI Taxonomy" id="2804194"/>
    <lineage>
        <taxon>Bacteria</taxon>
        <taxon>Pseudomonadati</taxon>
        <taxon>Pseudomonadota</taxon>
        <taxon>Alphaproteobacteria</taxon>
        <taxon>Rhodobacterales</taxon>
        <taxon>Paracoccaceae</taxon>
        <taxon>Szabonella</taxon>
    </lineage>
</organism>
<proteinExistence type="inferred from homology"/>
<dbReference type="PANTHER" id="PTHR34148:SF1">
    <property type="entry name" value="ADENOSYLCOBINAMIDE-GDP RIBAZOLETRANSFERASE"/>
    <property type="match status" value="1"/>
</dbReference>
<dbReference type="AlphaFoldDB" id="A0A8K0V9U3"/>
<dbReference type="HAMAP" id="MF_00719">
    <property type="entry name" value="CobS"/>
    <property type="match status" value="1"/>
</dbReference>
<evidence type="ECO:0000256" key="10">
    <source>
        <dbReference type="ARBA" id="ARBA00022692"/>
    </source>
</evidence>
<dbReference type="GO" id="GO:0051073">
    <property type="term" value="F:adenosylcobinamide-GDP ribazoletransferase activity"/>
    <property type="evidence" value="ECO:0007669"/>
    <property type="project" value="UniProtKB-UniRule"/>
</dbReference>
<dbReference type="GO" id="GO:0009236">
    <property type="term" value="P:cobalamin biosynthetic process"/>
    <property type="evidence" value="ECO:0007669"/>
    <property type="project" value="UniProtKB-UniRule"/>
</dbReference>
<comment type="caution">
    <text evidence="20">The sequence shown here is derived from an EMBL/GenBank/DDBJ whole genome shotgun (WGS) entry which is preliminary data.</text>
</comment>
<evidence type="ECO:0000256" key="2">
    <source>
        <dbReference type="ARBA" id="ARBA00004651"/>
    </source>
</evidence>
<keyword evidence="12 19" id="KW-1133">Transmembrane helix</keyword>
<feature type="transmembrane region" description="Helical" evidence="19">
    <location>
        <begin position="110"/>
        <end position="132"/>
    </location>
</feature>
<dbReference type="Pfam" id="PF02654">
    <property type="entry name" value="CobS"/>
    <property type="match status" value="1"/>
</dbReference>
<dbReference type="RefSeq" id="WP_202686967.1">
    <property type="nucleotide sequence ID" value="NZ_JAESVN010000001.1"/>
</dbReference>
<gene>
    <name evidence="19 20" type="primary">cobS</name>
    <name evidence="20" type="ORF">JL811_03630</name>
</gene>
<comment type="catalytic activity">
    <reaction evidence="18 19">
        <text>alpha-ribazole 5'-phosphate + adenosylcob(III)inamide-GDP = adenosylcob(III)alamin 5'-phosphate + GMP + H(+)</text>
        <dbReference type="Rhea" id="RHEA:23560"/>
        <dbReference type="ChEBI" id="CHEBI:15378"/>
        <dbReference type="ChEBI" id="CHEBI:57918"/>
        <dbReference type="ChEBI" id="CHEBI:58115"/>
        <dbReference type="ChEBI" id="CHEBI:60487"/>
        <dbReference type="ChEBI" id="CHEBI:60493"/>
        <dbReference type="EC" id="2.7.8.26"/>
    </reaction>
</comment>
<evidence type="ECO:0000256" key="3">
    <source>
        <dbReference type="ARBA" id="ARBA00004663"/>
    </source>
</evidence>
<evidence type="ECO:0000256" key="4">
    <source>
        <dbReference type="ARBA" id="ARBA00010561"/>
    </source>
</evidence>
<name>A0A8K0V9U3_9RHOB</name>
<dbReference type="InterPro" id="IPR003805">
    <property type="entry name" value="CobS"/>
</dbReference>
<comment type="pathway">
    <text evidence="3 19">Cofactor biosynthesis; adenosylcobalamin biosynthesis; adenosylcobalamin from cob(II)yrinate a,c-diamide: step 7/7.</text>
</comment>
<keyword evidence="10 19" id="KW-0812">Transmembrane</keyword>
<dbReference type="PANTHER" id="PTHR34148">
    <property type="entry name" value="ADENOSYLCOBINAMIDE-GDP RIBAZOLETRANSFERASE"/>
    <property type="match status" value="1"/>
</dbReference>
<comment type="catalytic activity">
    <reaction evidence="17 19">
        <text>alpha-ribazole + adenosylcob(III)inamide-GDP = adenosylcob(III)alamin + GMP + H(+)</text>
        <dbReference type="Rhea" id="RHEA:16049"/>
        <dbReference type="ChEBI" id="CHEBI:10329"/>
        <dbReference type="ChEBI" id="CHEBI:15378"/>
        <dbReference type="ChEBI" id="CHEBI:18408"/>
        <dbReference type="ChEBI" id="CHEBI:58115"/>
        <dbReference type="ChEBI" id="CHEBI:60487"/>
        <dbReference type="EC" id="2.7.8.26"/>
    </reaction>
</comment>
<evidence type="ECO:0000256" key="17">
    <source>
        <dbReference type="ARBA" id="ARBA00048623"/>
    </source>
</evidence>
<evidence type="ECO:0000256" key="13">
    <source>
        <dbReference type="ARBA" id="ARBA00023136"/>
    </source>
</evidence>
<evidence type="ECO:0000256" key="5">
    <source>
        <dbReference type="ARBA" id="ARBA00013200"/>
    </source>
</evidence>
<feature type="transmembrane region" description="Helical" evidence="19">
    <location>
        <begin position="199"/>
        <end position="216"/>
    </location>
</feature>
<feature type="transmembrane region" description="Helical" evidence="19">
    <location>
        <begin position="37"/>
        <end position="70"/>
    </location>
</feature>
<keyword evidence="13 19" id="KW-0472">Membrane</keyword>
<keyword evidence="11 19" id="KW-0460">Magnesium</keyword>
<comment type="similarity">
    <text evidence="4 19">Belongs to the CobS family.</text>
</comment>
<feature type="transmembrane region" description="Helical" evidence="19">
    <location>
        <begin position="138"/>
        <end position="162"/>
    </location>
</feature>
<evidence type="ECO:0000256" key="12">
    <source>
        <dbReference type="ARBA" id="ARBA00022989"/>
    </source>
</evidence>
<keyword evidence="7 19" id="KW-1003">Cell membrane</keyword>
<keyword evidence="21" id="KW-1185">Reference proteome</keyword>
<evidence type="ECO:0000313" key="21">
    <source>
        <dbReference type="Proteomes" id="UP000648908"/>
    </source>
</evidence>
<dbReference type="UniPathway" id="UPA00148">
    <property type="reaction ID" value="UER00238"/>
</dbReference>
<evidence type="ECO:0000256" key="14">
    <source>
        <dbReference type="ARBA" id="ARBA00025228"/>
    </source>
</evidence>
<evidence type="ECO:0000256" key="1">
    <source>
        <dbReference type="ARBA" id="ARBA00001946"/>
    </source>
</evidence>
<evidence type="ECO:0000256" key="8">
    <source>
        <dbReference type="ARBA" id="ARBA00022573"/>
    </source>
</evidence>
<dbReference type="GO" id="GO:0005886">
    <property type="term" value="C:plasma membrane"/>
    <property type="evidence" value="ECO:0007669"/>
    <property type="project" value="UniProtKB-SubCell"/>
</dbReference>
<evidence type="ECO:0000313" key="20">
    <source>
        <dbReference type="EMBL" id="MBL4916303.1"/>
    </source>
</evidence>
<feature type="transmembrane region" description="Helical" evidence="19">
    <location>
        <begin position="174"/>
        <end position="193"/>
    </location>
</feature>
<evidence type="ECO:0000256" key="16">
    <source>
        <dbReference type="ARBA" id="ARBA00032853"/>
    </source>
</evidence>
<evidence type="ECO:0000256" key="18">
    <source>
        <dbReference type="ARBA" id="ARBA00049504"/>
    </source>
</evidence>
<dbReference type="EMBL" id="JAESVN010000001">
    <property type="protein sequence ID" value="MBL4916303.1"/>
    <property type="molecule type" value="Genomic_DNA"/>
</dbReference>
<dbReference type="Proteomes" id="UP000648908">
    <property type="component" value="Unassembled WGS sequence"/>
</dbReference>
<protein>
    <recommendedName>
        <fullName evidence="6 19">Adenosylcobinamide-GDP ribazoletransferase</fullName>
        <ecNumber evidence="5 19">2.7.8.26</ecNumber>
    </recommendedName>
    <alternativeName>
        <fullName evidence="16 19">Cobalamin synthase</fullName>
    </alternativeName>
    <alternativeName>
        <fullName evidence="15 19">Cobalamin-5'-phosphate synthase</fullName>
    </alternativeName>
</protein>
<comment type="subcellular location">
    <subcellularLocation>
        <location evidence="2 19">Cell membrane</location>
        <topology evidence="2 19">Multi-pass membrane protein</topology>
    </subcellularLocation>
</comment>
<sequence length="250" mass="25223">MPRSDLPRLSDLPEALRLLTRLPLPASEAAPRPASAWAWPLAGLLVTALALLAGRLALPAGAGIAAVVVLGVQAMLTGAMHEDGLADTADGFWGGWDRARRLEIMKDSHIGSYGVMALLVIGLLRWSALTALLAAGEWAAVLAVGALSRAPMALLMAFLPAARTGGLSRAVGRPMASTAGGSLALAALIALPFCGVMPGALALLAALLVTLALGALARAKISGQTGDVLGASQQLTEAACLAVLAALLLP</sequence>
<evidence type="ECO:0000256" key="15">
    <source>
        <dbReference type="ARBA" id="ARBA00032605"/>
    </source>
</evidence>
<evidence type="ECO:0000256" key="6">
    <source>
        <dbReference type="ARBA" id="ARBA00015850"/>
    </source>
</evidence>
<evidence type="ECO:0000256" key="19">
    <source>
        <dbReference type="HAMAP-Rule" id="MF_00719"/>
    </source>
</evidence>
<dbReference type="EC" id="2.7.8.26" evidence="5 19"/>